<dbReference type="InterPro" id="IPR017853">
    <property type="entry name" value="GH"/>
</dbReference>
<feature type="signal peptide" evidence="2">
    <location>
        <begin position="1"/>
        <end position="21"/>
    </location>
</feature>
<evidence type="ECO:0000256" key="2">
    <source>
        <dbReference type="SAM" id="SignalP"/>
    </source>
</evidence>
<dbReference type="EMBL" id="JABELV010000067">
    <property type="protein sequence ID" value="KAG7535920.1"/>
    <property type="molecule type" value="Genomic_DNA"/>
</dbReference>
<keyword evidence="1" id="KW-0812">Transmembrane</keyword>
<reference evidence="4" key="1">
    <citation type="submission" date="2020-04" db="EMBL/GenBank/DDBJ databases">
        <title>Analysis of mating type loci in Filobasidium floriforme.</title>
        <authorList>
            <person name="Nowrousian M."/>
        </authorList>
    </citation>
    <scope>NUCLEOTIDE SEQUENCE</scope>
    <source>
        <strain evidence="4">CBS 6242</strain>
    </source>
</reference>
<feature type="domain" description="Beta-glucuronidase C-terminal" evidence="3">
    <location>
        <begin position="474"/>
        <end position="579"/>
    </location>
</feature>
<dbReference type="SUPFAM" id="SSF51445">
    <property type="entry name" value="(Trans)glycosidases"/>
    <property type="match status" value="1"/>
</dbReference>
<dbReference type="InterPro" id="IPR031728">
    <property type="entry name" value="GlcAase_C"/>
</dbReference>
<evidence type="ECO:0000313" key="5">
    <source>
        <dbReference type="Proteomes" id="UP000812966"/>
    </source>
</evidence>
<comment type="caution">
    <text evidence="4">The sequence shown here is derived from an EMBL/GenBank/DDBJ whole genome shotgun (WGS) entry which is preliminary data.</text>
</comment>
<feature type="chain" id="PRO_5035463420" description="Beta-glucuronidase C-terminal domain-containing protein" evidence="2">
    <location>
        <begin position="22"/>
        <end position="676"/>
    </location>
</feature>
<sequence length="676" mass="71319">MKYSAISAVPLAVLAAYQANAQVTVYTGIPSRTATADPAEATVDYAGLPAYDPLTLEPPAPPETPVTSYGLTVPSTEDALIAAGRQLSIQQKGSFLGFSIELSVAPSIIGQHANSLKVPFLNYMANIRNRAGHGALVRIGGNTQESSTLYTQGTDDGSMIEKIKEEGASVTSTPTINYSDDLFYAMANISAVVGVDWYFGLPFNQSAVENKIDNIYEVAQTAQAILGERLLGLQMGNEPDLYSDHQKRDPGYGPTQFNDEWISIKDEIRSEGNLKQSQNFLIGPSICCEVEGFLLDDVLNAGFLTDNLDALAIVAVQHYPENNCGIDGKVTNPQDIFASYLTHNSAVGLVGPYIDGTTQVLAAGKDIMMMEFGTASCGGFPGLSDSFGAALWTIDYAMQMATQNFTAALQHVGGQNVYYNAFTPPPNNLASSGYQWTTGSVYYPTIIMAELFGSSNQSQIVDLGADNNNEYHPAYAVYENGVPTRIALINFVSDASGANDLTVTIDMGGQPFPKQTVDVRYFSASSVAEKYEIYWANQTLRTSFASDGRLYGDRETVTINCDTGANTCSIPLKAPSMAIVFLTDQSLASSTSDDTASTATFATSVVNVGSATVDVGAIQSGNGQAGGGNGGNAVLGSNSKGSINAGGRTIPGALSLSTIGMMSLVMGLTAWVGLGA</sequence>
<accession>A0A8K0JKU1</accession>
<keyword evidence="2" id="KW-0732">Signal</keyword>
<evidence type="ECO:0000259" key="3">
    <source>
        <dbReference type="Pfam" id="PF16862"/>
    </source>
</evidence>
<dbReference type="PANTHER" id="PTHR36183">
    <property type="entry name" value="BETA-GLUCURONIDASE"/>
    <property type="match status" value="1"/>
</dbReference>
<keyword evidence="5" id="KW-1185">Reference proteome</keyword>
<evidence type="ECO:0000313" key="4">
    <source>
        <dbReference type="EMBL" id="KAG7535920.1"/>
    </source>
</evidence>
<proteinExistence type="predicted"/>
<protein>
    <recommendedName>
        <fullName evidence="3">Beta-glucuronidase C-terminal domain-containing protein</fullName>
    </recommendedName>
</protein>
<dbReference type="Gene3D" id="3.20.20.80">
    <property type="entry name" value="Glycosidases"/>
    <property type="match status" value="1"/>
</dbReference>
<dbReference type="PANTHER" id="PTHR36183:SF2">
    <property type="entry name" value="BETA-GLUCURONIDASE C-TERMINAL DOMAIN-CONTAINING PROTEIN"/>
    <property type="match status" value="1"/>
</dbReference>
<keyword evidence="1" id="KW-0472">Membrane</keyword>
<dbReference type="Proteomes" id="UP000812966">
    <property type="component" value="Unassembled WGS sequence"/>
</dbReference>
<feature type="transmembrane region" description="Helical" evidence="1">
    <location>
        <begin position="652"/>
        <end position="674"/>
    </location>
</feature>
<organism evidence="4 5">
    <name type="scientific">Filobasidium floriforme</name>
    <dbReference type="NCBI Taxonomy" id="5210"/>
    <lineage>
        <taxon>Eukaryota</taxon>
        <taxon>Fungi</taxon>
        <taxon>Dikarya</taxon>
        <taxon>Basidiomycota</taxon>
        <taxon>Agaricomycotina</taxon>
        <taxon>Tremellomycetes</taxon>
        <taxon>Filobasidiales</taxon>
        <taxon>Filobasidiaceae</taxon>
        <taxon>Filobasidium</taxon>
    </lineage>
</organism>
<dbReference type="AlphaFoldDB" id="A0A8K0JKU1"/>
<name>A0A8K0JKU1_9TREE</name>
<keyword evidence="1" id="KW-1133">Transmembrane helix</keyword>
<evidence type="ECO:0000256" key="1">
    <source>
        <dbReference type="SAM" id="Phobius"/>
    </source>
</evidence>
<dbReference type="InterPro" id="IPR052974">
    <property type="entry name" value="GH79_Enzymes"/>
</dbReference>
<gene>
    <name evidence="4" type="ORF">FFLO_03591</name>
</gene>
<dbReference type="Pfam" id="PF16862">
    <property type="entry name" value="Glyco_hydro_79C"/>
    <property type="match status" value="1"/>
</dbReference>